<dbReference type="CDD" id="cd17535">
    <property type="entry name" value="REC_NarL-like"/>
    <property type="match status" value="1"/>
</dbReference>
<dbReference type="InterPro" id="IPR011006">
    <property type="entry name" value="CheY-like_superfamily"/>
</dbReference>
<dbReference type="InterPro" id="IPR000792">
    <property type="entry name" value="Tscrpt_reg_LuxR_C"/>
</dbReference>
<dbReference type="PROSITE" id="PS50043">
    <property type="entry name" value="HTH_LUXR_2"/>
    <property type="match status" value="1"/>
</dbReference>
<dbReference type="CDD" id="cd06170">
    <property type="entry name" value="LuxR_C_like"/>
    <property type="match status" value="1"/>
</dbReference>
<name>A0A1H3PWM6_9BURK</name>
<accession>A0A1H3PWM6</accession>
<dbReference type="PROSITE" id="PS50110">
    <property type="entry name" value="RESPONSE_REGULATORY"/>
    <property type="match status" value="1"/>
</dbReference>
<evidence type="ECO:0000259" key="6">
    <source>
        <dbReference type="PROSITE" id="PS50110"/>
    </source>
</evidence>
<dbReference type="Proteomes" id="UP000183417">
    <property type="component" value="Unassembled WGS sequence"/>
</dbReference>
<feature type="domain" description="Response regulatory" evidence="6">
    <location>
        <begin position="39"/>
        <end position="159"/>
    </location>
</feature>
<organism evidence="7 8">
    <name type="scientific">Delftia lacustris</name>
    <dbReference type="NCBI Taxonomy" id="558537"/>
    <lineage>
        <taxon>Bacteria</taxon>
        <taxon>Pseudomonadati</taxon>
        <taxon>Pseudomonadota</taxon>
        <taxon>Betaproteobacteria</taxon>
        <taxon>Burkholderiales</taxon>
        <taxon>Comamonadaceae</taxon>
        <taxon>Delftia</taxon>
    </lineage>
</organism>
<evidence type="ECO:0000313" key="8">
    <source>
        <dbReference type="Proteomes" id="UP000183417"/>
    </source>
</evidence>
<proteinExistence type="predicted"/>
<dbReference type="InterPro" id="IPR016032">
    <property type="entry name" value="Sig_transdc_resp-reg_C-effctor"/>
</dbReference>
<evidence type="ECO:0000259" key="5">
    <source>
        <dbReference type="PROSITE" id="PS50043"/>
    </source>
</evidence>
<dbReference type="GO" id="GO:0003677">
    <property type="term" value="F:DNA binding"/>
    <property type="evidence" value="ECO:0007669"/>
    <property type="project" value="UniProtKB-KW"/>
</dbReference>
<reference evidence="7 8" key="1">
    <citation type="submission" date="2016-10" db="EMBL/GenBank/DDBJ databases">
        <authorList>
            <person name="de Groot N.N."/>
        </authorList>
    </citation>
    <scope>NUCLEOTIDE SEQUENCE [LARGE SCALE GENOMIC DNA]</scope>
    <source>
        <strain evidence="7 8">LMG 24775</strain>
    </source>
</reference>
<protein>
    <submittedName>
        <fullName evidence="7">Two component transcriptional regulator, LuxR family</fullName>
    </submittedName>
</protein>
<keyword evidence="1 3" id="KW-0597">Phosphoprotein</keyword>
<dbReference type="InterPro" id="IPR039420">
    <property type="entry name" value="WalR-like"/>
</dbReference>
<dbReference type="PANTHER" id="PTHR43214">
    <property type="entry name" value="TWO-COMPONENT RESPONSE REGULATOR"/>
    <property type="match status" value="1"/>
</dbReference>
<dbReference type="Pfam" id="PF00196">
    <property type="entry name" value="GerE"/>
    <property type="match status" value="1"/>
</dbReference>
<evidence type="ECO:0000313" key="7">
    <source>
        <dbReference type="EMBL" id="SDZ05338.1"/>
    </source>
</evidence>
<sequence>MAGPQNFWPMHADPPESPDSPASPASPAGAGNAAPTPIRVAVVEDDAACRHALVGVINAAKDMVLCWAAASRAEALHQLGRTDGAGAMDVMLVDLGLPDGSGLEVIAAVRARHPGAAVMVSTIFGDEQHVLAAIEAGAMGYLLKDLAADAVLEEVRSLHAGGSPINPMVARKLLLRQQRAGAVAGLQPPAEPQAAAQALSTRELEVLRLVARGHTLDEVARQLGVSRHTVRTFVRRIYGKLQVSSRTQMMHVALQRGWLAEGRQ</sequence>
<dbReference type="InterPro" id="IPR001789">
    <property type="entry name" value="Sig_transdc_resp-reg_receiver"/>
</dbReference>
<feature type="region of interest" description="Disordered" evidence="4">
    <location>
        <begin position="1"/>
        <end position="33"/>
    </location>
</feature>
<dbReference type="Pfam" id="PF00072">
    <property type="entry name" value="Response_reg"/>
    <property type="match status" value="1"/>
</dbReference>
<dbReference type="GO" id="GO:0006355">
    <property type="term" value="P:regulation of DNA-templated transcription"/>
    <property type="evidence" value="ECO:0007669"/>
    <property type="project" value="InterPro"/>
</dbReference>
<feature type="compositionally biased region" description="Low complexity" evidence="4">
    <location>
        <begin position="19"/>
        <end position="33"/>
    </location>
</feature>
<dbReference type="PRINTS" id="PR00038">
    <property type="entry name" value="HTHLUXR"/>
</dbReference>
<dbReference type="GO" id="GO:0000160">
    <property type="term" value="P:phosphorelay signal transduction system"/>
    <property type="evidence" value="ECO:0007669"/>
    <property type="project" value="InterPro"/>
</dbReference>
<dbReference type="InterPro" id="IPR058245">
    <property type="entry name" value="NreC/VraR/RcsB-like_REC"/>
</dbReference>
<keyword evidence="2" id="KW-0238">DNA-binding</keyword>
<feature type="modified residue" description="4-aspartylphosphate" evidence="3">
    <location>
        <position position="94"/>
    </location>
</feature>
<dbReference type="SUPFAM" id="SSF46894">
    <property type="entry name" value="C-terminal effector domain of the bipartite response regulators"/>
    <property type="match status" value="1"/>
</dbReference>
<dbReference type="Gene3D" id="3.40.50.2300">
    <property type="match status" value="1"/>
</dbReference>
<dbReference type="SMART" id="SM00448">
    <property type="entry name" value="REC"/>
    <property type="match status" value="1"/>
</dbReference>
<dbReference type="EMBL" id="FNPE01000011">
    <property type="protein sequence ID" value="SDZ05338.1"/>
    <property type="molecule type" value="Genomic_DNA"/>
</dbReference>
<dbReference type="SMART" id="SM00421">
    <property type="entry name" value="HTH_LUXR"/>
    <property type="match status" value="1"/>
</dbReference>
<evidence type="ECO:0000256" key="2">
    <source>
        <dbReference type="ARBA" id="ARBA00023125"/>
    </source>
</evidence>
<dbReference type="PANTHER" id="PTHR43214:SF43">
    <property type="entry name" value="TWO-COMPONENT RESPONSE REGULATOR"/>
    <property type="match status" value="1"/>
</dbReference>
<dbReference type="AlphaFoldDB" id="A0A1H3PWM6"/>
<dbReference type="SUPFAM" id="SSF52172">
    <property type="entry name" value="CheY-like"/>
    <property type="match status" value="1"/>
</dbReference>
<feature type="domain" description="HTH luxR-type" evidence="5">
    <location>
        <begin position="192"/>
        <end position="257"/>
    </location>
</feature>
<evidence type="ECO:0000256" key="3">
    <source>
        <dbReference type="PROSITE-ProRule" id="PRU00169"/>
    </source>
</evidence>
<evidence type="ECO:0000256" key="1">
    <source>
        <dbReference type="ARBA" id="ARBA00022553"/>
    </source>
</evidence>
<gene>
    <name evidence="7" type="ORF">SAMN05421547_11193</name>
</gene>
<evidence type="ECO:0000256" key="4">
    <source>
        <dbReference type="SAM" id="MobiDB-lite"/>
    </source>
</evidence>